<reference evidence="9 10" key="1">
    <citation type="submission" date="2009-08" db="EMBL/GenBank/DDBJ databases">
        <authorList>
            <person name="Muzny D."/>
            <person name="Qin X."/>
            <person name="Deng J."/>
            <person name="Jiang H."/>
            <person name="Liu Y."/>
            <person name="Qu J."/>
            <person name="Song X.-Z."/>
            <person name="Zhang L."/>
            <person name="Thornton R."/>
            <person name="Coyle M."/>
            <person name="Francisco L."/>
            <person name="Jackson L."/>
            <person name="Javaid M."/>
            <person name="Korchina V."/>
            <person name="Kovar C."/>
            <person name="Mata R."/>
            <person name="Mathew T."/>
            <person name="Ngo R."/>
            <person name="Nguyen L."/>
            <person name="Nguyen N."/>
            <person name="Okwuonu G."/>
            <person name="Ongeri F."/>
            <person name="Pham C."/>
            <person name="Simmons D."/>
            <person name="Wilczek-Boney K."/>
            <person name="Hale W."/>
            <person name="Jakkamsetti A."/>
            <person name="Pham P."/>
            <person name="Ruth R."/>
            <person name="San Lucas F."/>
            <person name="Warren J."/>
            <person name="Zhang J."/>
            <person name="Zhao Z."/>
            <person name="Zhou C."/>
            <person name="Zhu D."/>
            <person name="Lee S."/>
            <person name="Bess C."/>
            <person name="Blankenburg K."/>
            <person name="Forbes L."/>
            <person name="Fu Q."/>
            <person name="Gubbala S."/>
            <person name="Hirani K."/>
            <person name="Jayaseelan J.C."/>
            <person name="Lara F."/>
            <person name="Munidasa M."/>
            <person name="Palculict T."/>
            <person name="Patil S."/>
            <person name="Pu L.-L."/>
            <person name="Saada N."/>
            <person name="Tang L."/>
            <person name="Weissenberger G."/>
            <person name="Zhu Y."/>
            <person name="Hemphill L."/>
            <person name="Shang Y."/>
            <person name="Youmans B."/>
            <person name="Ayvaz T."/>
            <person name="Ross M."/>
            <person name="Santibanez J."/>
            <person name="Aqrawi P."/>
            <person name="Gross S."/>
            <person name="Joshi V."/>
            <person name="Fowler G."/>
            <person name="Nazareth L."/>
            <person name="Reid J."/>
            <person name="Worley K."/>
            <person name="Petrosino J."/>
            <person name="Highlander S."/>
            <person name="Gibbs R."/>
        </authorList>
    </citation>
    <scope>NUCLEOTIDE SEQUENCE [LARGE SCALE GENOMIC DNA]</scope>
    <source>
        <strain evidence="9 10">ATCC 49175</strain>
    </source>
</reference>
<gene>
    <name evidence="9" type="primary">mleP2</name>
    <name evidence="9" type="ORF">HMPREF0444_1476</name>
</gene>
<evidence type="ECO:0000313" key="9">
    <source>
        <dbReference type="EMBL" id="EEW36744.1"/>
    </source>
</evidence>
<feature type="transmembrane region" description="Helical" evidence="8">
    <location>
        <begin position="220"/>
        <end position="241"/>
    </location>
</feature>
<feature type="transmembrane region" description="Helical" evidence="8">
    <location>
        <begin position="31"/>
        <end position="50"/>
    </location>
</feature>
<keyword evidence="6 8" id="KW-1133">Transmembrane helix</keyword>
<evidence type="ECO:0000256" key="3">
    <source>
        <dbReference type="ARBA" id="ARBA00022448"/>
    </source>
</evidence>
<protein>
    <submittedName>
        <fullName evidence="9">Auxin efflux carrier</fullName>
    </submittedName>
</protein>
<evidence type="ECO:0000256" key="4">
    <source>
        <dbReference type="ARBA" id="ARBA00022475"/>
    </source>
</evidence>
<comment type="similarity">
    <text evidence="2">Belongs to the auxin efflux carrier (TC 2.A.69) family.</text>
</comment>
<evidence type="ECO:0000256" key="1">
    <source>
        <dbReference type="ARBA" id="ARBA00004651"/>
    </source>
</evidence>
<dbReference type="InterPro" id="IPR038770">
    <property type="entry name" value="Na+/solute_symporter_sf"/>
</dbReference>
<dbReference type="Proteomes" id="UP000005926">
    <property type="component" value="Unassembled WGS sequence"/>
</dbReference>
<evidence type="ECO:0000256" key="7">
    <source>
        <dbReference type="ARBA" id="ARBA00023136"/>
    </source>
</evidence>
<dbReference type="InterPro" id="IPR004776">
    <property type="entry name" value="Mem_transp_PIN-like"/>
</dbReference>
<dbReference type="HOGENOM" id="CLU_056175_1_2_9"/>
<evidence type="ECO:0000313" key="10">
    <source>
        <dbReference type="Proteomes" id="UP000005926"/>
    </source>
</evidence>
<evidence type="ECO:0000256" key="5">
    <source>
        <dbReference type="ARBA" id="ARBA00022692"/>
    </source>
</evidence>
<feature type="transmembrane region" description="Helical" evidence="8">
    <location>
        <begin position="62"/>
        <end position="84"/>
    </location>
</feature>
<feature type="transmembrane region" description="Helical" evidence="8">
    <location>
        <begin position="121"/>
        <end position="142"/>
    </location>
</feature>
<dbReference type="Pfam" id="PF03547">
    <property type="entry name" value="Mem_trans"/>
    <property type="match status" value="1"/>
</dbReference>
<keyword evidence="4" id="KW-1003">Cell membrane</keyword>
<keyword evidence="3" id="KW-0813">Transport</keyword>
<proteinExistence type="inferred from homology"/>
<feature type="transmembrane region" description="Helical" evidence="8">
    <location>
        <begin position="282"/>
        <end position="303"/>
    </location>
</feature>
<organism evidence="9 10">
    <name type="scientific">Granulicatella adiacens ATCC 49175</name>
    <dbReference type="NCBI Taxonomy" id="638301"/>
    <lineage>
        <taxon>Bacteria</taxon>
        <taxon>Bacillati</taxon>
        <taxon>Bacillota</taxon>
        <taxon>Bacilli</taxon>
        <taxon>Lactobacillales</taxon>
        <taxon>Carnobacteriaceae</taxon>
        <taxon>Granulicatella</taxon>
    </lineage>
</organism>
<dbReference type="PANTHER" id="PTHR36838">
    <property type="entry name" value="AUXIN EFFLUX CARRIER FAMILY PROTEIN"/>
    <property type="match status" value="1"/>
</dbReference>
<feature type="transmembrane region" description="Helical" evidence="8">
    <location>
        <begin position="96"/>
        <end position="115"/>
    </location>
</feature>
<keyword evidence="7 8" id="KW-0472">Membrane</keyword>
<keyword evidence="10" id="KW-1185">Reference proteome</keyword>
<sequence>MVTILAVIALGYLLQVKGWFKEGFSKSIADLILKIALPASIFVSVLKFITKEQLVSFFGASLYPLITVILGYIVAWGTVVLFKVPVGRRGVMLNTFVNANTVFMGLPLNLSLFGVEAMPYFLVYYVINTLSIFTVGTYVVAIDRPDGTKNKGIEWKSLCSPPLIAFLVALGVVAFGIPIPSFAQNSISIVGSLVTPLSLMYIGINLQQSGLGTLRIDRDTVLALAGRFVIFPIIMVLVLLVGGADNPLLKETFIIQSTIPTLVIMPILAAEAKGDVDFATNVVTMTTIAYLAALPLWSLFLFLI</sequence>
<dbReference type="eggNOG" id="COG0679">
    <property type="taxonomic scope" value="Bacteria"/>
</dbReference>
<comment type="subcellular location">
    <subcellularLocation>
        <location evidence="1">Cell membrane</location>
        <topology evidence="1">Multi-pass membrane protein</topology>
    </subcellularLocation>
</comment>
<dbReference type="Gene3D" id="1.20.1530.20">
    <property type="match status" value="1"/>
</dbReference>
<evidence type="ECO:0000256" key="6">
    <source>
        <dbReference type="ARBA" id="ARBA00022989"/>
    </source>
</evidence>
<accession>C8NHT1</accession>
<dbReference type="PANTHER" id="PTHR36838:SF1">
    <property type="entry name" value="SLR1864 PROTEIN"/>
    <property type="match status" value="1"/>
</dbReference>
<name>C8NHT1_9LACT</name>
<evidence type="ECO:0000256" key="2">
    <source>
        <dbReference type="ARBA" id="ARBA00010145"/>
    </source>
</evidence>
<keyword evidence="5 8" id="KW-0812">Transmembrane</keyword>
<feature type="transmembrane region" description="Helical" evidence="8">
    <location>
        <begin position="253"/>
        <end position="270"/>
    </location>
</feature>
<dbReference type="EMBL" id="ACKZ01000021">
    <property type="protein sequence ID" value="EEW36744.1"/>
    <property type="molecule type" value="Genomic_DNA"/>
</dbReference>
<dbReference type="GO" id="GO:0005886">
    <property type="term" value="C:plasma membrane"/>
    <property type="evidence" value="ECO:0007669"/>
    <property type="project" value="UniProtKB-SubCell"/>
</dbReference>
<dbReference type="AlphaFoldDB" id="C8NHT1"/>
<dbReference type="STRING" id="638301.HMPREF0444_1476"/>
<evidence type="ECO:0000256" key="8">
    <source>
        <dbReference type="SAM" id="Phobius"/>
    </source>
</evidence>
<dbReference type="GO" id="GO:0055085">
    <property type="term" value="P:transmembrane transport"/>
    <property type="evidence" value="ECO:0007669"/>
    <property type="project" value="InterPro"/>
</dbReference>
<feature type="transmembrane region" description="Helical" evidence="8">
    <location>
        <begin position="163"/>
        <end position="183"/>
    </location>
</feature>
<feature type="transmembrane region" description="Helical" evidence="8">
    <location>
        <begin position="189"/>
        <end position="208"/>
    </location>
</feature>
<comment type="caution">
    <text evidence="9">The sequence shown here is derived from an EMBL/GenBank/DDBJ whole genome shotgun (WGS) entry which is preliminary data.</text>
</comment>